<name>A0A7S3GDT6_9EUKA</name>
<feature type="region of interest" description="Disordered" evidence="2">
    <location>
        <begin position="165"/>
        <end position="404"/>
    </location>
</feature>
<proteinExistence type="predicted"/>
<feature type="compositionally biased region" description="Polar residues" evidence="2">
    <location>
        <begin position="221"/>
        <end position="241"/>
    </location>
</feature>
<gene>
    <name evidence="3" type="ORF">PBIL07802_LOCUS25391</name>
</gene>
<feature type="compositionally biased region" description="Basic and acidic residues" evidence="2">
    <location>
        <begin position="188"/>
        <end position="199"/>
    </location>
</feature>
<evidence type="ECO:0000256" key="1">
    <source>
        <dbReference type="SAM" id="Coils"/>
    </source>
</evidence>
<feature type="region of interest" description="Disordered" evidence="2">
    <location>
        <begin position="417"/>
        <end position="560"/>
    </location>
</feature>
<accession>A0A7S3GDT6</accession>
<keyword evidence="1" id="KW-0175">Coiled coil</keyword>
<organism evidence="3">
    <name type="scientific">Palpitomonas bilix</name>
    <dbReference type="NCBI Taxonomy" id="652834"/>
    <lineage>
        <taxon>Eukaryota</taxon>
        <taxon>Eukaryota incertae sedis</taxon>
    </lineage>
</organism>
<evidence type="ECO:0000313" key="3">
    <source>
        <dbReference type="EMBL" id="CAE0263094.1"/>
    </source>
</evidence>
<protein>
    <submittedName>
        <fullName evidence="3">Uncharacterized protein</fullName>
    </submittedName>
</protein>
<reference evidence="3" key="1">
    <citation type="submission" date="2021-01" db="EMBL/GenBank/DDBJ databases">
        <authorList>
            <person name="Corre E."/>
            <person name="Pelletier E."/>
            <person name="Niang G."/>
            <person name="Scheremetjew M."/>
            <person name="Finn R."/>
            <person name="Kale V."/>
            <person name="Holt S."/>
            <person name="Cochrane G."/>
            <person name="Meng A."/>
            <person name="Brown T."/>
            <person name="Cohen L."/>
        </authorList>
    </citation>
    <scope>NUCLEOTIDE SEQUENCE</scope>
    <source>
        <strain evidence="3">NIES-2562</strain>
    </source>
</reference>
<evidence type="ECO:0000256" key="2">
    <source>
        <dbReference type="SAM" id="MobiDB-lite"/>
    </source>
</evidence>
<feature type="coiled-coil region" evidence="1">
    <location>
        <begin position="98"/>
        <end position="156"/>
    </location>
</feature>
<dbReference type="AlphaFoldDB" id="A0A7S3GDT6"/>
<feature type="compositionally biased region" description="Low complexity" evidence="2">
    <location>
        <begin position="508"/>
        <end position="528"/>
    </location>
</feature>
<feature type="region of interest" description="Disordered" evidence="2">
    <location>
        <begin position="572"/>
        <end position="593"/>
    </location>
</feature>
<feature type="compositionally biased region" description="Polar residues" evidence="2">
    <location>
        <begin position="327"/>
        <end position="336"/>
    </location>
</feature>
<sequence>MDALLHLSEARGVRLGEVAEDSMWALFEQAVMRKSTLLKQRAFSRWKHVLYHTYRQYSRGGGQHQQEWAKRAGHSTTLDLLLDKLNGGEGRGEEGVTKEDMEELVTKMSSQQEEIEEKDALLEECMNAIKEREEAIEQLEQTLAHSEEKVAQLEGLLQAGLAEGVLSFPSGSTPPPSRPPHDQVGGGRQEEKGRGREEMGGEGGTPPLQHADSMHGRKGNNLRQLLQHSSASFHPSPTSTGYRPPPSSTHHHHSGKQSGRDAPRPAEQQPAGDDYSTSDSSLSDEEESMPPRRLNREPSSQTVVRSPDRAVPAKQDWVPGTARVDSGLSSRPYSQVGNGGGRGVTKARVGGRGEGQDRNGGVPTSSMHDRDYHRQRGGGGSNEGGRYRRVGHPSPSSSSSTVPLHISKYGYQGKSETFSVYGRGTGQERAAEELYDDDSVEGREGEEEEGRQQIWGGGREGQARREGNGNANGRVWQQQAWAEQGGGVVPEPWASSSLGRGGGGQMGVPGRSPSLASTTTPSLSSSQPLFPPPSLSSSSRSFGGYAAESPTLRESEHRVRRKEMALQRFKELSERKREMQALGRPGPKAPIWK</sequence>
<feature type="compositionally biased region" description="Basic and acidic residues" evidence="2">
    <location>
        <begin position="551"/>
        <end position="560"/>
    </location>
</feature>
<dbReference type="EMBL" id="HBIB01039038">
    <property type="protein sequence ID" value="CAE0263094.1"/>
    <property type="molecule type" value="Transcribed_RNA"/>
</dbReference>
<feature type="compositionally biased region" description="Acidic residues" evidence="2">
    <location>
        <begin position="433"/>
        <end position="449"/>
    </location>
</feature>